<sequence>MTDSRKVALIGTGGTISAVGSGPYDLIDYDANGQMLDAAGVLGLLPRVPAGIDVITVPLEPISSTGIYLNEWKQLVSTCDELVRDVPDLVGIVISHGTASMEETAYFLNLTLKVRVPVVLVGSQRPSNALSSDAGLNLYNALRVAADPDSWGLGVLVVLNDEIHAAREVSKTSTYRLQTFRSPDFGLLGYCDGDTIAYYRLPLRLGAPNTEFNLAGLNSLPKVGISYSHTGSDGCVIRAFIAAGMRGIVVAAFAPGCFTRDELTALREAVDANIKVVVSTRAGSGRVGDGVELRENDLIAADNLNPQKARLLLALALTRTANLNEIKRIFVTY</sequence>
<dbReference type="SMART" id="SM00870">
    <property type="entry name" value="Asparaginase"/>
    <property type="match status" value="1"/>
</dbReference>
<dbReference type="Pfam" id="PF17763">
    <property type="entry name" value="Asparaginase_C"/>
    <property type="match status" value="1"/>
</dbReference>
<gene>
    <name evidence="7" type="ORF">E2553_24750</name>
</gene>
<proteinExistence type="inferred from homology"/>
<dbReference type="CDD" id="cd08964">
    <property type="entry name" value="L-asparaginase_II"/>
    <property type="match status" value="1"/>
</dbReference>
<dbReference type="PANTHER" id="PTHR11707">
    <property type="entry name" value="L-ASPARAGINASE"/>
    <property type="match status" value="1"/>
</dbReference>
<dbReference type="InterPro" id="IPR004550">
    <property type="entry name" value="AsnASE_II"/>
</dbReference>
<dbReference type="InterPro" id="IPR040919">
    <property type="entry name" value="Asparaginase_C"/>
</dbReference>
<dbReference type="Gene3D" id="3.40.50.1170">
    <property type="entry name" value="L-asparaginase, N-terminal domain"/>
    <property type="match status" value="1"/>
</dbReference>
<dbReference type="GO" id="GO:0004067">
    <property type="term" value="F:asparaginase activity"/>
    <property type="evidence" value="ECO:0007669"/>
    <property type="project" value="UniProtKB-UniRule"/>
</dbReference>
<dbReference type="AlphaFoldDB" id="A0A4Y8MRC5"/>
<name>A0A4Y8MRC5_9BURK</name>
<dbReference type="PROSITE" id="PS00144">
    <property type="entry name" value="ASN_GLN_ASE_1"/>
    <property type="match status" value="1"/>
</dbReference>
<dbReference type="InterPro" id="IPR027474">
    <property type="entry name" value="L-asparaginase_N"/>
</dbReference>
<evidence type="ECO:0000313" key="8">
    <source>
        <dbReference type="Proteomes" id="UP000297385"/>
    </source>
</evidence>
<dbReference type="PRINTS" id="PR00139">
    <property type="entry name" value="ASNGLNASE"/>
</dbReference>
<keyword evidence="2" id="KW-0378">Hydrolase</keyword>
<evidence type="ECO:0000256" key="1">
    <source>
        <dbReference type="ARBA" id="ARBA00010518"/>
    </source>
</evidence>
<dbReference type="PIRSF" id="PIRSF500176">
    <property type="entry name" value="L_ASNase"/>
    <property type="match status" value="1"/>
</dbReference>
<dbReference type="GeneID" id="97303086"/>
<protein>
    <submittedName>
        <fullName evidence="7">Asparaginase</fullName>
    </submittedName>
</protein>
<evidence type="ECO:0000256" key="4">
    <source>
        <dbReference type="PROSITE-ProRule" id="PRU10099"/>
    </source>
</evidence>
<dbReference type="Gene3D" id="3.40.50.40">
    <property type="match status" value="1"/>
</dbReference>
<evidence type="ECO:0000256" key="2">
    <source>
        <dbReference type="ARBA" id="ARBA00022801"/>
    </source>
</evidence>
<accession>A0A4Y8MRC5</accession>
<dbReference type="Pfam" id="PF00710">
    <property type="entry name" value="Asparaginase"/>
    <property type="match status" value="1"/>
</dbReference>
<dbReference type="Proteomes" id="UP000297385">
    <property type="component" value="Unassembled WGS sequence"/>
</dbReference>
<evidence type="ECO:0000259" key="6">
    <source>
        <dbReference type="Pfam" id="PF17763"/>
    </source>
</evidence>
<dbReference type="InterPro" id="IPR020827">
    <property type="entry name" value="Asparaginase/glutaminase_AS1"/>
</dbReference>
<feature type="domain" description="L-asparaginase N-terminal" evidence="5">
    <location>
        <begin position="6"/>
        <end position="200"/>
    </location>
</feature>
<evidence type="ECO:0000259" key="5">
    <source>
        <dbReference type="Pfam" id="PF00710"/>
    </source>
</evidence>
<reference evidence="7 8" key="1">
    <citation type="submission" date="2019-03" db="EMBL/GenBank/DDBJ databases">
        <title>Complete Genome Sequence of Paraburkholderia dipogonis ICMP 19430T, a Nitrogen-fixing Symbiont of the South African Invasive Legume Dipogon lignosus in New Zealand.</title>
        <authorList>
            <person name="De Meyer S.E."/>
        </authorList>
    </citation>
    <scope>NUCLEOTIDE SEQUENCE [LARGE SCALE GENOMIC DNA]</scope>
    <source>
        <strain evidence="7 8">ICMP 19430</strain>
    </source>
</reference>
<evidence type="ECO:0000313" key="7">
    <source>
        <dbReference type="EMBL" id="TFE40004.1"/>
    </source>
</evidence>
<dbReference type="RefSeq" id="WP_134461406.1">
    <property type="nucleotide sequence ID" value="NZ_JBHMFL010000169.1"/>
</dbReference>
<evidence type="ECO:0000256" key="3">
    <source>
        <dbReference type="PIRSR" id="PIRSR001220-1"/>
    </source>
</evidence>
<organism evidence="7 8">
    <name type="scientific">Paraburkholderia dipogonis</name>
    <dbReference type="NCBI Taxonomy" id="1211383"/>
    <lineage>
        <taxon>Bacteria</taxon>
        <taxon>Pseudomonadati</taxon>
        <taxon>Pseudomonadota</taxon>
        <taxon>Betaproteobacteria</taxon>
        <taxon>Burkholderiales</taxon>
        <taxon>Burkholderiaceae</taxon>
        <taxon>Paraburkholderia</taxon>
    </lineage>
</organism>
<feature type="active site" description="O-isoaspartyl threonine intermediate" evidence="3">
    <location>
        <position position="15"/>
    </location>
</feature>
<dbReference type="EMBL" id="SNVI01000002">
    <property type="protein sequence ID" value="TFE40004.1"/>
    <property type="molecule type" value="Genomic_DNA"/>
</dbReference>
<dbReference type="PIRSF" id="PIRSF001220">
    <property type="entry name" value="L-ASNase_gatD"/>
    <property type="match status" value="1"/>
</dbReference>
<comment type="similarity">
    <text evidence="1">Belongs to the asparaginase 1 family.</text>
</comment>
<dbReference type="PANTHER" id="PTHR11707:SF28">
    <property type="entry name" value="60 KDA LYSOPHOSPHOLIPASE"/>
    <property type="match status" value="1"/>
</dbReference>
<dbReference type="InterPro" id="IPR006034">
    <property type="entry name" value="Asparaginase/glutaminase-like"/>
</dbReference>
<feature type="active site" evidence="4">
    <location>
        <position position="15"/>
    </location>
</feature>
<feature type="domain" description="Asparaginase/glutaminase C-terminal" evidence="6">
    <location>
        <begin position="222"/>
        <end position="330"/>
    </location>
</feature>
<dbReference type="PROSITE" id="PS51732">
    <property type="entry name" value="ASN_GLN_ASE_3"/>
    <property type="match status" value="1"/>
</dbReference>
<dbReference type="InterPro" id="IPR036152">
    <property type="entry name" value="Asp/glu_Ase-like_sf"/>
</dbReference>
<dbReference type="FunFam" id="3.40.50.1170:FF:000001">
    <property type="entry name" value="L-asparaginase 2"/>
    <property type="match status" value="1"/>
</dbReference>
<comment type="caution">
    <text evidence="7">The sequence shown here is derived from an EMBL/GenBank/DDBJ whole genome shotgun (WGS) entry which is preliminary data.</text>
</comment>
<dbReference type="InterPro" id="IPR027473">
    <property type="entry name" value="L-asparaginase_C"/>
</dbReference>
<dbReference type="SUPFAM" id="SSF53774">
    <property type="entry name" value="Glutaminase/Asparaginase"/>
    <property type="match status" value="1"/>
</dbReference>
<dbReference type="InterPro" id="IPR037152">
    <property type="entry name" value="L-asparaginase_N_sf"/>
</dbReference>
<dbReference type="GO" id="GO:0006528">
    <property type="term" value="P:asparagine metabolic process"/>
    <property type="evidence" value="ECO:0007669"/>
    <property type="project" value="InterPro"/>
</dbReference>